<dbReference type="AlphaFoldDB" id="A0A656JK37"/>
<evidence type="ECO:0000313" key="3">
    <source>
        <dbReference type="Proteomes" id="UP000018849"/>
    </source>
</evidence>
<feature type="non-terminal residue" evidence="2">
    <location>
        <position position="1"/>
    </location>
</feature>
<dbReference type="GO" id="GO:0003824">
    <property type="term" value="F:catalytic activity"/>
    <property type="evidence" value="ECO:0007669"/>
    <property type="project" value="InterPro"/>
</dbReference>
<dbReference type="SUPFAM" id="SSF52777">
    <property type="entry name" value="CoA-dependent acyltransferases"/>
    <property type="match status" value="1"/>
</dbReference>
<comment type="caution">
    <text evidence="2">The sequence shown here is derived from an EMBL/GenBank/DDBJ whole genome shotgun (WGS) entry which is preliminary data.</text>
</comment>
<evidence type="ECO:0000259" key="1">
    <source>
        <dbReference type="Pfam" id="PF00668"/>
    </source>
</evidence>
<proteinExistence type="predicted"/>
<dbReference type="InterPro" id="IPR001242">
    <property type="entry name" value="Condensation_dom"/>
</dbReference>
<dbReference type="Proteomes" id="UP000018849">
    <property type="component" value="Unassembled WGS sequence"/>
</dbReference>
<dbReference type="Pfam" id="PF00668">
    <property type="entry name" value="Condensation"/>
    <property type="match status" value="1"/>
</dbReference>
<name>A0A656JK37_PSESF</name>
<evidence type="ECO:0000313" key="2">
    <source>
        <dbReference type="EMBL" id="EPN32036.1"/>
    </source>
</evidence>
<feature type="non-terminal residue" evidence="2">
    <location>
        <position position="96"/>
    </location>
</feature>
<dbReference type="EMBL" id="AOKF01003768">
    <property type="protein sequence ID" value="EPN32036.1"/>
    <property type="molecule type" value="Genomic_DNA"/>
</dbReference>
<feature type="domain" description="Condensation" evidence="1">
    <location>
        <begin position="11"/>
        <end position="94"/>
    </location>
</feature>
<dbReference type="Gene3D" id="3.30.559.30">
    <property type="entry name" value="Nonribosomal peptide synthetase, condensation domain"/>
    <property type="match status" value="1"/>
</dbReference>
<reference evidence="2 3" key="1">
    <citation type="journal article" date="2013" name="PLoS Pathog.">
        <title>Genomic analysis of the Kiwifruit pathogen Pseudomonas syringae pv. actinidiae provides insight into the origins of an emergent plant disease.</title>
        <authorList>
            <person name="McCann H.C."/>
            <person name="Rikkerink E.H."/>
            <person name="Bertels F."/>
            <person name="Fiers M."/>
            <person name="Lu A."/>
            <person name="Rees-George J."/>
            <person name="Andersen M.T."/>
            <person name="Gleave A.P."/>
            <person name="Haubold B."/>
            <person name="Wohlers M.W."/>
            <person name="Guttman D.S."/>
            <person name="Wang P.W."/>
            <person name="Straub C."/>
            <person name="Vanneste J.L."/>
            <person name="Rainey P.B."/>
            <person name="Templeton M.D."/>
        </authorList>
    </citation>
    <scope>NUCLEOTIDE SEQUENCE [LARGE SCALE GENOMIC DNA]</scope>
    <source>
        <strain evidence="2 3">ICMP 19096</strain>
    </source>
</reference>
<gene>
    <name evidence="2" type="ORF">A245_44480</name>
</gene>
<organism evidence="2 3">
    <name type="scientific">Pseudomonas syringae pv. actinidiae ICMP 19096</name>
    <dbReference type="NCBI Taxonomy" id="1194405"/>
    <lineage>
        <taxon>Bacteria</taxon>
        <taxon>Pseudomonadati</taxon>
        <taxon>Pseudomonadota</taxon>
        <taxon>Gammaproteobacteria</taxon>
        <taxon>Pseudomonadales</taxon>
        <taxon>Pseudomonadaceae</taxon>
        <taxon>Pseudomonas</taxon>
        <taxon>Pseudomonas syringae</taxon>
    </lineage>
</organism>
<accession>A0A656JK37</accession>
<sequence>WLAGDSSLPQMDGLSLALVEQSAQTAKFDLSLNLGEHGDALVGTLDYATALFDDTTVQRYCGYFEQLLQALVNDQQTALAQVPLVGRQERQYLLET</sequence>
<protein>
    <submittedName>
        <fullName evidence="2">Non-ribosomal peptide synthetase SyfB</fullName>
    </submittedName>
</protein>